<keyword evidence="2" id="KW-1185">Reference proteome</keyword>
<gene>
    <name evidence="1" type="ORF">QBC35DRAFT_503587</name>
</gene>
<comment type="caution">
    <text evidence="1">The sequence shown here is derived from an EMBL/GenBank/DDBJ whole genome shotgun (WGS) entry which is preliminary data.</text>
</comment>
<organism evidence="1 2">
    <name type="scientific">Podospora australis</name>
    <dbReference type="NCBI Taxonomy" id="1536484"/>
    <lineage>
        <taxon>Eukaryota</taxon>
        <taxon>Fungi</taxon>
        <taxon>Dikarya</taxon>
        <taxon>Ascomycota</taxon>
        <taxon>Pezizomycotina</taxon>
        <taxon>Sordariomycetes</taxon>
        <taxon>Sordariomycetidae</taxon>
        <taxon>Sordariales</taxon>
        <taxon>Podosporaceae</taxon>
        <taxon>Podospora</taxon>
    </lineage>
</organism>
<dbReference type="EMBL" id="MU864448">
    <property type="protein sequence ID" value="KAK4185503.1"/>
    <property type="molecule type" value="Genomic_DNA"/>
</dbReference>
<protein>
    <submittedName>
        <fullName evidence="1">Uncharacterized protein</fullName>
    </submittedName>
</protein>
<reference evidence="1" key="1">
    <citation type="journal article" date="2023" name="Mol. Phylogenet. Evol.">
        <title>Genome-scale phylogeny and comparative genomics of the fungal order Sordariales.</title>
        <authorList>
            <person name="Hensen N."/>
            <person name="Bonometti L."/>
            <person name="Westerberg I."/>
            <person name="Brannstrom I.O."/>
            <person name="Guillou S."/>
            <person name="Cros-Aarteil S."/>
            <person name="Calhoun S."/>
            <person name="Haridas S."/>
            <person name="Kuo A."/>
            <person name="Mondo S."/>
            <person name="Pangilinan J."/>
            <person name="Riley R."/>
            <person name="LaButti K."/>
            <person name="Andreopoulos B."/>
            <person name="Lipzen A."/>
            <person name="Chen C."/>
            <person name="Yan M."/>
            <person name="Daum C."/>
            <person name="Ng V."/>
            <person name="Clum A."/>
            <person name="Steindorff A."/>
            <person name="Ohm R.A."/>
            <person name="Martin F."/>
            <person name="Silar P."/>
            <person name="Natvig D.O."/>
            <person name="Lalanne C."/>
            <person name="Gautier V."/>
            <person name="Ament-Velasquez S.L."/>
            <person name="Kruys A."/>
            <person name="Hutchinson M.I."/>
            <person name="Powell A.J."/>
            <person name="Barry K."/>
            <person name="Miller A.N."/>
            <person name="Grigoriev I.V."/>
            <person name="Debuchy R."/>
            <person name="Gladieux P."/>
            <person name="Hiltunen Thoren M."/>
            <person name="Johannesson H."/>
        </authorList>
    </citation>
    <scope>NUCLEOTIDE SEQUENCE</scope>
    <source>
        <strain evidence="1">PSN309</strain>
    </source>
</reference>
<proteinExistence type="predicted"/>
<reference evidence="1" key="2">
    <citation type="submission" date="2023-05" db="EMBL/GenBank/DDBJ databases">
        <authorList>
            <consortium name="Lawrence Berkeley National Laboratory"/>
            <person name="Steindorff A."/>
            <person name="Hensen N."/>
            <person name="Bonometti L."/>
            <person name="Westerberg I."/>
            <person name="Brannstrom I.O."/>
            <person name="Guillou S."/>
            <person name="Cros-Aarteil S."/>
            <person name="Calhoun S."/>
            <person name="Haridas S."/>
            <person name="Kuo A."/>
            <person name="Mondo S."/>
            <person name="Pangilinan J."/>
            <person name="Riley R."/>
            <person name="Labutti K."/>
            <person name="Andreopoulos B."/>
            <person name="Lipzen A."/>
            <person name="Chen C."/>
            <person name="Yanf M."/>
            <person name="Daum C."/>
            <person name="Ng V."/>
            <person name="Clum A."/>
            <person name="Ohm R."/>
            <person name="Martin F."/>
            <person name="Silar P."/>
            <person name="Natvig D."/>
            <person name="Lalanne C."/>
            <person name="Gautier V."/>
            <person name="Ament-Velasquez S.L."/>
            <person name="Kruys A."/>
            <person name="Hutchinson M.I."/>
            <person name="Powell A.J."/>
            <person name="Barry K."/>
            <person name="Miller A.N."/>
            <person name="Grigoriev I.V."/>
            <person name="Debuchy R."/>
            <person name="Gladieux P."/>
            <person name="Thoren M.H."/>
            <person name="Johannesson H."/>
        </authorList>
    </citation>
    <scope>NUCLEOTIDE SEQUENCE</scope>
    <source>
        <strain evidence="1">PSN309</strain>
    </source>
</reference>
<dbReference type="Proteomes" id="UP001302126">
    <property type="component" value="Unassembled WGS sequence"/>
</dbReference>
<evidence type="ECO:0000313" key="2">
    <source>
        <dbReference type="Proteomes" id="UP001302126"/>
    </source>
</evidence>
<name>A0AAN6WPU0_9PEZI</name>
<sequence>MVAPFKQTESSEVSTKLGIDVAHVPVTGEVAYNSSVTRDMTYAATVIGATEVRGRNYGDSNCASWTLLENPATKTGVPVAMRAAIVLERKNEEKFQCEVTIKARADW</sequence>
<accession>A0AAN6WPU0</accession>
<dbReference type="AlphaFoldDB" id="A0AAN6WPU0"/>
<evidence type="ECO:0000313" key="1">
    <source>
        <dbReference type="EMBL" id="KAK4185503.1"/>
    </source>
</evidence>